<evidence type="ECO:0000313" key="18">
    <source>
        <dbReference type="Proteomes" id="UP000823941"/>
    </source>
</evidence>
<evidence type="ECO:0000256" key="4">
    <source>
        <dbReference type="ARBA" id="ARBA00022475"/>
    </source>
</evidence>
<accession>A0ABQ7Q0Q3</accession>
<dbReference type="InterPro" id="IPR015683">
    <property type="entry name" value="Ionotropic_Glu_rcpt"/>
</dbReference>
<dbReference type="EMBL" id="JAHIBW010000023">
    <property type="protein sequence ID" value="KAG7298802.1"/>
    <property type="molecule type" value="Genomic_DNA"/>
</dbReference>
<evidence type="ECO:0000256" key="6">
    <source>
        <dbReference type="ARBA" id="ARBA00022989"/>
    </source>
</evidence>
<evidence type="ECO:0000313" key="17">
    <source>
        <dbReference type="EMBL" id="KAG7298802.1"/>
    </source>
</evidence>
<dbReference type="InterPro" id="IPR001320">
    <property type="entry name" value="Iontro_rcpt_C"/>
</dbReference>
<feature type="domain" description="Ionotropic glutamate receptor L-glutamate and glycine-binding" evidence="16">
    <location>
        <begin position="439"/>
        <end position="498"/>
    </location>
</feature>
<feature type="transmembrane region" description="Helical" evidence="13">
    <location>
        <begin position="888"/>
        <end position="912"/>
    </location>
</feature>
<dbReference type="InterPro" id="IPR028082">
    <property type="entry name" value="Peripla_BP_I"/>
</dbReference>
<dbReference type="Pfam" id="PF10613">
    <property type="entry name" value="Lig_chan-Glu_bd"/>
    <property type="match status" value="1"/>
</dbReference>
<comment type="subcellular location">
    <subcellularLocation>
        <location evidence="1">Cell membrane</location>
        <topology evidence="1">Multi-pass membrane protein</topology>
    </subcellularLocation>
</comment>
<dbReference type="Pfam" id="PF00060">
    <property type="entry name" value="Lig_chan"/>
    <property type="match status" value="1"/>
</dbReference>
<protein>
    <recommendedName>
        <fullName evidence="19">Ionotropic receptor 25a</fullName>
    </recommendedName>
</protein>
<evidence type="ECO:0000256" key="3">
    <source>
        <dbReference type="ARBA" id="ARBA00022448"/>
    </source>
</evidence>
<keyword evidence="5 13" id="KW-0812">Transmembrane</keyword>
<evidence type="ECO:0000256" key="12">
    <source>
        <dbReference type="ARBA" id="ARBA00023303"/>
    </source>
</evidence>
<comment type="similarity">
    <text evidence="2">Belongs to the glutamate-gated ion channel (TC 1.A.10.1) family.</text>
</comment>
<dbReference type="SUPFAM" id="SSF81324">
    <property type="entry name" value="Voltage-gated potassium channels"/>
    <property type="match status" value="1"/>
</dbReference>
<keyword evidence="14" id="KW-0732">Signal</keyword>
<reference evidence="17 18" key="1">
    <citation type="submission" date="2021-06" db="EMBL/GenBank/DDBJ databases">
        <title>A haploid diamondback moth (Plutella xylostella L.) genome assembly resolves 31 chromosomes and identifies a diamide resistance mutation.</title>
        <authorList>
            <person name="Ward C.M."/>
            <person name="Perry K.D."/>
            <person name="Baker G."/>
            <person name="Powis K."/>
            <person name="Heckel D.G."/>
            <person name="Baxter S.W."/>
        </authorList>
    </citation>
    <scope>NUCLEOTIDE SEQUENCE [LARGE SCALE GENOMIC DNA]</scope>
    <source>
        <strain evidence="17 18">LV</strain>
        <tissue evidence="17">Single pupa</tissue>
    </source>
</reference>
<evidence type="ECO:0000256" key="9">
    <source>
        <dbReference type="ARBA" id="ARBA00023170"/>
    </source>
</evidence>
<dbReference type="PANTHER" id="PTHR18966">
    <property type="entry name" value="IONOTROPIC GLUTAMATE RECEPTOR"/>
    <property type="match status" value="1"/>
</dbReference>
<feature type="transmembrane region" description="Helical" evidence="13">
    <location>
        <begin position="628"/>
        <end position="651"/>
    </location>
</feature>
<dbReference type="PRINTS" id="PR00177">
    <property type="entry name" value="NMDARECEPTOR"/>
</dbReference>
<dbReference type="Proteomes" id="UP000823941">
    <property type="component" value="Chromosome 23"/>
</dbReference>
<comment type="caution">
    <text evidence="17">The sequence shown here is derived from an EMBL/GenBank/DDBJ whole genome shotgun (WGS) entry which is preliminary data.</text>
</comment>
<keyword evidence="9" id="KW-0675">Receptor</keyword>
<dbReference type="Gene3D" id="3.40.190.10">
    <property type="entry name" value="Periplasmic binding protein-like II"/>
    <property type="match status" value="4"/>
</dbReference>
<evidence type="ECO:0000256" key="8">
    <source>
        <dbReference type="ARBA" id="ARBA00023136"/>
    </source>
</evidence>
<keyword evidence="6 13" id="KW-1133">Transmembrane helix</keyword>
<evidence type="ECO:0000256" key="2">
    <source>
        <dbReference type="ARBA" id="ARBA00008685"/>
    </source>
</evidence>
<dbReference type="Gene3D" id="3.40.50.2300">
    <property type="match status" value="2"/>
</dbReference>
<keyword evidence="8 13" id="KW-0472">Membrane</keyword>
<evidence type="ECO:0000256" key="5">
    <source>
        <dbReference type="ARBA" id="ARBA00022692"/>
    </source>
</evidence>
<feature type="transmembrane region" description="Helical" evidence="13">
    <location>
        <begin position="554"/>
        <end position="572"/>
    </location>
</feature>
<evidence type="ECO:0000256" key="11">
    <source>
        <dbReference type="ARBA" id="ARBA00023286"/>
    </source>
</evidence>
<keyword evidence="18" id="KW-1185">Reference proteome</keyword>
<dbReference type="CDD" id="cd06383">
    <property type="entry name" value="PBP1_iGluR_AMPA_Like"/>
    <property type="match status" value="1"/>
</dbReference>
<evidence type="ECO:0000259" key="15">
    <source>
        <dbReference type="SMART" id="SM00079"/>
    </source>
</evidence>
<evidence type="ECO:0000256" key="10">
    <source>
        <dbReference type="ARBA" id="ARBA00023180"/>
    </source>
</evidence>
<organism evidence="17 18">
    <name type="scientific">Plutella xylostella</name>
    <name type="common">Diamondback moth</name>
    <name type="synonym">Plutella maculipennis</name>
    <dbReference type="NCBI Taxonomy" id="51655"/>
    <lineage>
        <taxon>Eukaryota</taxon>
        <taxon>Metazoa</taxon>
        <taxon>Ecdysozoa</taxon>
        <taxon>Arthropoda</taxon>
        <taxon>Hexapoda</taxon>
        <taxon>Insecta</taxon>
        <taxon>Pterygota</taxon>
        <taxon>Neoptera</taxon>
        <taxon>Endopterygota</taxon>
        <taxon>Lepidoptera</taxon>
        <taxon>Glossata</taxon>
        <taxon>Ditrysia</taxon>
        <taxon>Yponomeutoidea</taxon>
        <taxon>Plutellidae</taxon>
        <taxon>Plutella</taxon>
    </lineage>
</organism>
<feature type="chain" id="PRO_5045670675" description="Ionotropic receptor 25a" evidence="14">
    <location>
        <begin position="21"/>
        <end position="971"/>
    </location>
</feature>
<dbReference type="SMART" id="SM00079">
    <property type="entry name" value="PBPe"/>
    <property type="match status" value="1"/>
</dbReference>
<dbReference type="Gene3D" id="1.10.287.70">
    <property type="match status" value="1"/>
</dbReference>
<evidence type="ECO:0000256" key="1">
    <source>
        <dbReference type="ARBA" id="ARBA00004651"/>
    </source>
</evidence>
<keyword evidence="10" id="KW-0325">Glycoprotein</keyword>
<dbReference type="SMART" id="SM00918">
    <property type="entry name" value="Lig_chan-Glu_bd"/>
    <property type="match status" value="1"/>
</dbReference>
<dbReference type="CDD" id="cd13717">
    <property type="entry name" value="PBP2_iGluR_putative"/>
    <property type="match status" value="1"/>
</dbReference>
<keyword evidence="12" id="KW-0407">Ion channel</keyword>
<sequence>MTASLLVILVVGGSLRLCTSQTTQNINVLLVNEESNALAEKAFEVAKEYVRRNPSLGLAVDPVIVVGNRTDAKAFLENVCRKYNDMILAKKSPHVVLDFTMTGIGSETVKSFTAALSLPTISGSFGQIGDLRQWRTLTANQTKFMLQVMPPADILPESIRAIVTKQDITNAAIIFDEYFVMDHKYKSLLQNIPTRHVITPVKSFNRDEIKNQLKSLRQLDIVNFFVIGSLRTIKNVLDAADENQYFGRKTAWFALSLDKGDISCGCKDATIVYLRPTPDAKSRDRLGKIKTTYSMNGEPEVTSAFYFDLSLRTFLAIKSLLDSGKWPNDMKYITCDDYDGKNTPNRSLDLKAAFQEVKESPTYAPFFIPEDEPMNGRSYMEFNTEISAVTVKDGASIGSRSLGSWKAGLANPLSLSDPENMSDYSAQLVYRIVTVEQQPFIIRDDDAPKGFKGYCIDLIEEIRQIVKFDYEITLAPDNNFGTMDENGNWNGIIKELIEKRADIGLTSLSVMAERENVVDFTVPYYDLVGITILMKLPRTPTSLFKFLTVLENDVWLSILAAYFFTSFLMWVFDKWSPYSFQNNREKYKDDEEKREFTLKECLWFCMTSLTPQGGGEAPKNLSGRLLAATWWLFGFIIIASYTANLAAFLTVSRLDTPIESLDDLSKQYKIQYAPLNGSAAMTYFERMAHIEVRFYEIWKEMSLNDSLSDVERAKLAVWDYPVSDKYSKMWQAMKEAGLPNSIEEAVQRVRDSKSSSEGFAWLGDATDVRYHVLTSCELQMVGDEFSRKPYAIAVQQGSPLRDQFNNAKLHVPTSCELQMVGDEFSRKPYAIAVQQGSLLRDQFNNAILQLLNKRKLEKLKENWWNNNPAAMKCDKQDDQSDGISIQNIGGVFIVIFMGIGLACITLGVEYWWYKWRKRPTIGDVTQVTQVEPAKVTRNNLAPADHHNTSKVGEGFSFRSRNLGLANLRSKF</sequence>
<dbReference type="SUPFAM" id="SSF53822">
    <property type="entry name" value="Periplasmic binding protein-like I"/>
    <property type="match status" value="1"/>
</dbReference>
<evidence type="ECO:0000259" key="16">
    <source>
        <dbReference type="SMART" id="SM00918"/>
    </source>
</evidence>
<keyword evidence="7" id="KW-0406">Ion transport</keyword>
<dbReference type="SUPFAM" id="SSF53850">
    <property type="entry name" value="Periplasmic binding protein-like II"/>
    <property type="match status" value="2"/>
</dbReference>
<feature type="signal peptide" evidence="14">
    <location>
        <begin position="1"/>
        <end position="20"/>
    </location>
</feature>
<evidence type="ECO:0000256" key="13">
    <source>
        <dbReference type="SAM" id="Phobius"/>
    </source>
</evidence>
<keyword evidence="11" id="KW-1071">Ligand-gated ion channel</keyword>
<evidence type="ECO:0008006" key="19">
    <source>
        <dbReference type="Google" id="ProtNLM"/>
    </source>
</evidence>
<keyword evidence="4" id="KW-1003">Cell membrane</keyword>
<keyword evidence="3" id="KW-0813">Transport</keyword>
<gene>
    <name evidence="17" type="ORF">JYU34_017237</name>
</gene>
<proteinExistence type="inferred from homology"/>
<name>A0ABQ7Q0Q3_PLUXY</name>
<evidence type="ECO:0000256" key="14">
    <source>
        <dbReference type="SAM" id="SignalP"/>
    </source>
</evidence>
<dbReference type="InterPro" id="IPR001508">
    <property type="entry name" value="Iono_Glu_rcpt_met"/>
</dbReference>
<evidence type="ECO:0000256" key="7">
    <source>
        <dbReference type="ARBA" id="ARBA00023065"/>
    </source>
</evidence>
<dbReference type="InterPro" id="IPR019594">
    <property type="entry name" value="Glu/Gly-bd"/>
</dbReference>
<feature type="domain" description="Ionotropic glutamate receptor C-terminal" evidence="15">
    <location>
        <begin position="429"/>
        <end position="866"/>
    </location>
</feature>